<dbReference type="PROSITE" id="PS00063">
    <property type="entry name" value="ALDOKETO_REDUCTASE_3"/>
    <property type="match status" value="1"/>
</dbReference>
<dbReference type="PROSITE" id="PS00062">
    <property type="entry name" value="ALDOKETO_REDUCTASE_2"/>
    <property type="match status" value="1"/>
</dbReference>
<feature type="compositionally biased region" description="Basic and acidic residues" evidence="3">
    <location>
        <begin position="731"/>
        <end position="746"/>
    </location>
</feature>
<evidence type="ECO:0000256" key="3">
    <source>
        <dbReference type="SAM" id="MobiDB-lite"/>
    </source>
</evidence>
<dbReference type="InterPro" id="IPR036812">
    <property type="entry name" value="NAD(P)_OxRdtase_dom_sf"/>
</dbReference>
<dbReference type="FunFam" id="3.20.20.100:FF:000015">
    <property type="entry name" value="Oxidoreductase, aldo/keto reductase family"/>
    <property type="match status" value="1"/>
</dbReference>
<evidence type="ECO:0000313" key="6">
    <source>
        <dbReference type="Proteomes" id="UP000245956"/>
    </source>
</evidence>
<dbReference type="InterPro" id="IPR023210">
    <property type="entry name" value="NADP_OxRdtase_dom"/>
</dbReference>
<dbReference type="InterPro" id="IPR020471">
    <property type="entry name" value="AKR"/>
</dbReference>
<reference evidence="5 6" key="1">
    <citation type="journal article" date="2016" name="Front. Microbiol.">
        <title>Genome and transcriptome sequences reveal the specific parasitism of the nematophagous Purpureocillium lilacinum 36-1.</title>
        <authorList>
            <person name="Xie J."/>
            <person name="Li S."/>
            <person name="Mo C."/>
            <person name="Xiao X."/>
            <person name="Peng D."/>
            <person name="Wang G."/>
            <person name="Xiao Y."/>
        </authorList>
    </citation>
    <scope>NUCLEOTIDE SEQUENCE [LARGE SCALE GENOMIC DNA]</scope>
    <source>
        <strain evidence="5 6">36-1</strain>
    </source>
</reference>
<comment type="similarity">
    <text evidence="1">Belongs to the aldo/keto reductase family.</text>
</comment>
<protein>
    <recommendedName>
        <fullName evidence="4">NADP-dependent oxidoreductase domain-containing protein</fullName>
    </recommendedName>
</protein>
<dbReference type="Proteomes" id="UP000245956">
    <property type="component" value="Unassembled WGS sequence"/>
</dbReference>
<feature type="compositionally biased region" description="Polar residues" evidence="3">
    <location>
        <begin position="787"/>
        <end position="796"/>
    </location>
</feature>
<evidence type="ECO:0000259" key="4">
    <source>
        <dbReference type="Pfam" id="PF00248"/>
    </source>
</evidence>
<evidence type="ECO:0000313" key="5">
    <source>
        <dbReference type="EMBL" id="PWI76125.1"/>
    </source>
</evidence>
<dbReference type="EMBL" id="LCWV01000001">
    <property type="protein sequence ID" value="PWI76125.1"/>
    <property type="molecule type" value="Genomic_DNA"/>
</dbReference>
<feature type="compositionally biased region" description="Basic and acidic residues" evidence="3">
    <location>
        <begin position="540"/>
        <end position="550"/>
    </location>
</feature>
<dbReference type="AlphaFoldDB" id="A0A2U3ENP3"/>
<comment type="caution">
    <text evidence="5">The sequence shown here is derived from an EMBL/GenBank/DDBJ whole genome shotgun (WGS) entry which is preliminary data.</text>
</comment>
<name>A0A2U3ENP3_PURLI</name>
<evidence type="ECO:0000256" key="1">
    <source>
        <dbReference type="ARBA" id="ARBA00007905"/>
    </source>
</evidence>
<dbReference type="GO" id="GO:0016491">
    <property type="term" value="F:oxidoreductase activity"/>
    <property type="evidence" value="ECO:0007669"/>
    <property type="project" value="UniProtKB-KW"/>
</dbReference>
<dbReference type="Gene3D" id="3.20.20.100">
    <property type="entry name" value="NADP-dependent oxidoreductase domain"/>
    <property type="match status" value="1"/>
</dbReference>
<feature type="region of interest" description="Disordered" evidence="3">
    <location>
        <begin position="722"/>
        <end position="831"/>
    </location>
</feature>
<feature type="compositionally biased region" description="Acidic residues" evidence="3">
    <location>
        <begin position="551"/>
        <end position="563"/>
    </location>
</feature>
<feature type="region of interest" description="Disordered" evidence="3">
    <location>
        <begin position="336"/>
        <end position="360"/>
    </location>
</feature>
<dbReference type="CDD" id="cd19071">
    <property type="entry name" value="AKR_AKR1-5-like"/>
    <property type="match status" value="1"/>
</dbReference>
<keyword evidence="2" id="KW-0560">Oxidoreductase</keyword>
<feature type="compositionally biased region" description="Pro residues" evidence="3">
    <location>
        <begin position="753"/>
        <end position="763"/>
    </location>
</feature>
<dbReference type="Pfam" id="PF00248">
    <property type="entry name" value="Aldo_ket_red"/>
    <property type="match status" value="1"/>
</dbReference>
<feature type="compositionally biased region" description="Pro residues" evidence="3">
    <location>
        <begin position="628"/>
        <end position="639"/>
    </location>
</feature>
<feature type="domain" description="NADP-dependent oxidoreductase" evidence="4">
    <location>
        <begin position="28"/>
        <end position="276"/>
    </location>
</feature>
<organism evidence="5 6">
    <name type="scientific">Purpureocillium lilacinum</name>
    <name type="common">Paecilomyces lilacinus</name>
    <dbReference type="NCBI Taxonomy" id="33203"/>
    <lineage>
        <taxon>Eukaryota</taxon>
        <taxon>Fungi</taxon>
        <taxon>Dikarya</taxon>
        <taxon>Ascomycota</taxon>
        <taxon>Pezizomycotina</taxon>
        <taxon>Sordariomycetes</taxon>
        <taxon>Hypocreomycetidae</taxon>
        <taxon>Hypocreales</taxon>
        <taxon>Ophiocordycipitaceae</taxon>
        <taxon>Purpureocillium</taxon>
    </lineage>
</organism>
<dbReference type="PRINTS" id="PR00069">
    <property type="entry name" value="ALDKETRDTASE"/>
</dbReference>
<feature type="region of interest" description="Disordered" evidence="3">
    <location>
        <begin position="392"/>
        <end position="702"/>
    </location>
</feature>
<evidence type="ECO:0000256" key="2">
    <source>
        <dbReference type="ARBA" id="ARBA00023002"/>
    </source>
</evidence>
<accession>A0A2U3ENP3</accession>
<sequence>MASKLSLSSTLKLNSGYEIPLLGFGVYQTPKEQATEVCKEALKIGYRHIDSASAYRNQGPSAASIPASGIARSDIFFTTKVPVREFPLGYDNTHKLVDTALSETGLDYLDLVLIHSPYGGPENRKGAWRALVEAVEAGKVRSIGVSNYGVHHLDELEAYIGELEAQRGGKGKGGVISVGQWEVHPWLTRPDIVQWCRARNVAVEAYCPIVRGERLGEPKVVALADKYGKTPAQVLLRWSLQRGLVPLVKSVTSSRIAENAGLFDFELTDAEVEDLATKDYSPFCCSIRDSIKHGENVWTKTQRCQETVIVHQKVAGQHLTNSRDCAPLSRCTTKPLHVPASSTSHQFASTPRSTSRLDSWTRGLPTVSNVLSRHRPSKVKMPPVQRTFTVLQPLAGGHPPGAPPPRPMTSKQVRAAHKAATRVPKLSRAERIRQEKEEQERIRKELDKERASSRARAARQRKRDKEETERQNKRRNGLPLVNVRPSQDTIAKFVRGNGTTKKRDAAGEPVAADESLAVQHEQAADEPASPVEEETIENAVESRAEIKEQELDLIPEEDELELEMLEHLENMTRGPLPSVDEASTTRQATHYEVDLGLRPSTPTKPPEEDQEPVKPPGDIAPARQPSSSPSPSPSPPRQQPPLSTQAILCNYDDYFPSPSQQERELLEDDFSNTPTNRHPCQYPEEVAKRASGEAPDVAPVASSPTLAAPKRFFSASGSNELYSLALHRSRRDAAFDSIRRREREYSTHQMHRQPPPPPPPPRSHVPRGAHHLPPGNPKPPPRTSRPASQQQLQNSHPHSRPQAEQTRTTRTTRTVKPSYEDKENASPDDYANKGIIVAAAAAPTASQETEYGGDWVDEIALELTI</sequence>
<feature type="compositionally biased region" description="Polar residues" evidence="3">
    <location>
        <begin position="340"/>
        <end position="358"/>
    </location>
</feature>
<dbReference type="SUPFAM" id="SSF51430">
    <property type="entry name" value="NAD(P)-linked oxidoreductase"/>
    <property type="match status" value="1"/>
</dbReference>
<dbReference type="PANTHER" id="PTHR43827">
    <property type="entry name" value="2,5-DIKETO-D-GLUCONIC ACID REDUCTASE"/>
    <property type="match status" value="1"/>
</dbReference>
<gene>
    <name evidence="5" type="ORF">PCL_03319</name>
</gene>
<dbReference type="PANTHER" id="PTHR43827:SF13">
    <property type="entry name" value="ALDO_KETO REDUCTASE FAMILY PROTEIN"/>
    <property type="match status" value="1"/>
</dbReference>
<dbReference type="InterPro" id="IPR018170">
    <property type="entry name" value="Aldo/ket_reductase_CS"/>
</dbReference>
<feature type="compositionally biased region" description="Pro residues" evidence="3">
    <location>
        <begin position="774"/>
        <end position="783"/>
    </location>
</feature>
<feature type="compositionally biased region" description="Basic and acidic residues" evidence="3">
    <location>
        <begin position="427"/>
        <end position="452"/>
    </location>
</feature>
<proteinExistence type="inferred from homology"/>